<dbReference type="PANTHER" id="PTHR33121:SF79">
    <property type="entry name" value="CYCLIC DI-GMP PHOSPHODIESTERASE PDED-RELATED"/>
    <property type="match status" value="1"/>
</dbReference>
<dbReference type="KEGG" id="naci:NUH88_15815"/>
<dbReference type="EMBL" id="CP102480">
    <property type="protein sequence ID" value="UUX52255.1"/>
    <property type="molecule type" value="Genomic_DNA"/>
</dbReference>
<evidence type="ECO:0000313" key="3">
    <source>
        <dbReference type="Proteomes" id="UP001060336"/>
    </source>
</evidence>
<name>A0A9J7AXX8_9PROT</name>
<reference evidence="2" key="1">
    <citation type="submission" date="2022-08" db="EMBL/GenBank/DDBJ databases">
        <title>Nisaea acidiphila sp. nov., isolated from a marine algal debris and emended description of the genus Nisaea Urios et al. 2008.</title>
        <authorList>
            <person name="Kwon K."/>
        </authorList>
    </citation>
    <scope>NUCLEOTIDE SEQUENCE</scope>
    <source>
        <strain evidence="2">MEBiC11861</strain>
    </source>
</reference>
<dbReference type="AlphaFoldDB" id="A0A9J7AXX8"/>
<dbReference type="PROSITE" id="PS50883">
    <property type="entry name" value="EAL"/>
    <property type="match status" value="1"/>
</dbReference>
<protein>
    <submittedName>
        <fullName evidence="2">EAL domain-containing protein</fullName>
    </submittedName>
</protein>
<proteinExistence type="predicted"/>
<dbReference type="PANTHER" id="PTHR33121">
    <property type="entry name" value="CYCLIC DI-GMP PHOSPHODIESTERASE PDEF"/>
    <property type="match status" value="1"/>
</dbReference>
<evidence type="ECO:0000313" key="2">
    <source>
        <dbReference type="EMBL" id="UUX52255.1"/>
    </source>
</evidence>
<dbReference type="CDD" id="cd01948">
    <property type="entry name" value="EAL"/>
    <property type="match status" value="1"/>
</dbReference>
<dbReference type="SMART" id="SM00052">
    <property type="entry name" value="EAL"/>
    <property type="match status" value="1"/>
</dbReference>
<dbReference type="InterPro" id="IPR050706">
    <property type="entry name" value="Cyclic-di-GMP_PDE-like"/>
</dbReference>
<dbReference type="Gene3D" id="3.20.20.450">
    <property type="entry name" value="EAL domain"/>
    <property type="match status" value="1"/>
</dbReference>
<feature type="domain" description="EAL" evidence="1">
    <location>
        <begin position="1"/>
        <end position="247"/>
    </location>
</feature>
<dbReference type="Proteomes" id="UP001060336">
    <property type="component" value="Chromosome"/>
</dbReference>
<sequence>MRRGLEEDEFVLFYQPQISLADETPSGVEALLRWNHPQHGLVNPANFIPQAEQSNLIGPLTEYVISQACGDLSELRENGFSPRMSINLSAASIYDLELPEKLYNFFGRHRIEPGHVALELTETAVMADAAASIDILTRLRMKGFHLSIDDFGIGYSSMEQLVRIPFSELKLDQKFVRGLLKYPECRSVTEVTIALAHKLGLTVVAEGIEDDATLDEVRNLGCEEGQGFVIGRPMPLEQITGWLTERNAAAH</sequence>
<evidence type="ECO:0000259" key="1">
    <source>
        <dbReference type="PROSITE" id="PS50883"/>
    </source>
</evidence>
<dbReference type="GO" id="GO:0071111">
    <property type="term" value="F:cyclic-guanylate-specific phosphodiesterase activity"/>
    <property type="evidence" value="ECO:0007669"/>
    <property type="project" value="InterPro"/>
</dbReference>
<keyword evidence="3" id="KW-1185">Reference proteome</keyword>
<gene>
    <name evidence="2" type="ORF">NUH88_15815</name>
</gene>
<dbReference type="InterPro" id="IPR035919">
    <property type="entry name" value="EAL_sf"/>
</dbReference>
<organism evidence="2 3">
    <name type="scientific">Nisaea acidiphila</name>
    <dbReference type="NCBI Taxonomy" id="1862145"/>
    <lineage>
        <taxon>Bacteria</taxon>
        <taxon>Pseudomonadati</taxon>
        <taxon>Pseudomonadota</taxon>
        <taxon>Alphaproteobacteria</taxon>
        <taxon>Rhodospirillales</taxon>
        <taxon>Thalassobaculaceae</taxon>
        <taxon>Nisaea</taxon>
    </lineage>
</organism>
<dbReference type="SUPFAM" id="SSF141868">
    <property type="entry name" value="EAL domain-like"/>
    <property type="match status" value="1"/>
</dbReference>
<accession>A0A9J7AXX8</accession>
<dbReference type="InterPro" id="IPR001633">
    <property type="entry name" value="EAL_dom"/>
</dbReference>
<dbReference type="Pfam" id="PF00563">
    <property type="entry name" value="EAL"/>
    <property type="match status" value="1"/>
</dbReference>
<dbReference type="RefSeq" id="WP_257772234.1">
    <property type="nucleotide sequence ID" value="NZ_CP102480.1"/>
</dbReference>